<gene>
    <name evidence="7" type="ORF">BRPE64_CCDS00460</name>
</gene>
<dbReference type="PRINTS" id="PR00420">
    <property type="entry name" value="RNGMNOXGNASE"/>
</dbReference>
<comment type="similarity">
    <text evidence="1">Belongs to the GMC oxidoreductase family.</text>
</comment>
<dbReference type="InterPro" id="IPR000172">
    <property type="entry name" value="GMC_OxRdtase_N"/>
</dbReference>
<feature type="domain" description="Glucose-methanol-choline oxidoreductase C-terminal" evidence="6">
    <location>
        <begin position="413"/>
        <end position="529"/>
    </location>
</feature>
<dbReference type="GO" id="GO:0050660">
    <property type="term" value="F:flavin adenine dinucleotide binding"/>
    <property type="evidence" value="ECO:0007669"/>
    <property type="project" value="InterPro"/>
</dbReference>
<keyword evidence="3" id="KW-0274">FAD</keyword>
<dbReference type="PANTHER" id="PTHR46056:SF12">
    <property type="entry name" value="LONG-CHAIN-ALCOHOL OXIDASE"/>
    <property type="match status" value="1"/>
</dbReference>
<dbReference type="Gene3D" id="3.50.50.60">
    <property type="entry name" value="FAD/NAD(P)-binding domain"/>
    <property type="match status" value="2"/>
</dbReference>
<dbReference type="SUPFAM" id="SSF54373">
    <property type="entry name" value="FAD-linked reductases, C-terminal domain"/>
    <property type="match status" value="1"/>
</dbReference>
<evidence type="ECO:0000256" key="3">
    <source>
        <dbReference type="ARBA" id="ARBA00022827"/>
    </source>
</evidence>
<proteinExistence type="inferred from homology"/>
<dbReference type="EMBL" id="AP013060">
    <property type="protein sequence ID" value="BAN26129.1"/>
    <property type="molecule type" value="Genomic_DNA"/>
</dbReference>
<evidence type="ECO:0000313" key="8">
    <source>
        <dbReference type="Proteomes" id="UP000013966"/>
    </source>
</evidence>
<dbReference type="PATRIC" id="fig|758793.3.peg.4374"/>
<protein>
    <submittedName>
        <fullName evidence="7">Putative 2-keto-gluconate dehydrogenase</fullName>
    </submittedName>
</protein>
<dbReference type="InterPro" id="IPR007867">
    <property type="entry name" value="GMC_OxRtase_C"/>
</dbReference>
<feature type="domain" description="Glucose-methanol-choline oxidoreductase N-terminal" evidence="5">
    <location>
        <begin position="108"/>
        <end position="327"/>
    </location>
</feature>
<keyword evidence="4" id="KW-0560">Oxidoreductase</keyword>
<dbReference type="Proteomes" id="UP000013966">
    <property type="component" value="Chromosome 3"/>
</dbReference>
<dbReference type="SUPFAM" id="SSF51905">
    <property type="entry name" value="FAD/NAD(P)-binding domain"/>
    <property type="match status" value="1"/>
</dbReference>
<dbReference type="GO" id="GO:0016614">
    <property type="term" value="F:oxidoreductase activity, acting on CH-OH group of donors"/>
    <property type="evidence" value="ECO:0007669"/>
    <property type="project" value="InterPro"/>
</dbReference>
<name>R4WNK9_9BURK</name>
<sequence length="545" mass="59572">MNDAPVSGYEQRNYAETDMDQGNKVQYKHGDGNVVVIIGSGAGGGTLANELAQKGIDVVVLEAGKLHTQGDFSTSEWDAFKMLSWLDTRTTSGTWRVAKDFPNLPAWICKTVGGTTTHWAGASLRIQPHEFKAKTNYGDIQGANLLDWPITRADLDPYYDRAEKKMGVTRTNGLPGLPGNNNFKVMSAGATKVGYKECNTGHMAINSTVRDDRTHCFQRGFCFQGCRMGAKWSTLYTELPRAQATGHMELRSGAHVVKIEHDAHGKATGVVYYDADGRLQRQKARVVAVAGNAIETPRLLFNSESSKFPDGLANGSGQLGRNYMRHTTGSVYGVFNEKVEMFKGTTMAGIIEDEAVFDPKRGFAGGYHMETISLGLPFYAAFLDPGAWGPNFTAALDAYPYTAGMWIVGEDMPRESNRITLNTSVKDQYGLPVPNVHFDDHPNDEAMREHAFKQGSAVYEAAGAKATYIVPPYPSTHNLGTARMSARPEDGVCNAHGQTHEVANLFISDGSQFTTGAAENPTLTIVTLAIRQADYISQQMKQRRV</sequence>
<evidence type="ECO:0000256" key="2">
    <source>
        <dbReference type="ARBA" id="ARBA00022630"/>
    </source>
</evidence>
<reference evidence="7 8" key="2">
    <citation type="journal article" date="2018" name="Int. J. Syst. Evol. Microbiol.">
        <title>Burkholderia insecticola sp. nov., a gut symbiotic bacterium of the bean bug Riptortus pedestris.</title>
        <authorList>
            <person name="Takeshita K."/>
            <person name="Tamaki H."/>
            <person name="Ohbayashi T."/>
            <person name="Meng X.-Y."/>
            <person name="Sone T."/>
            <person name="Mitani Y."/>
            <person name="Peeters C."/>
            <person name="Kikuchi Y."/>
            <person name="Vandamme P."/>
        </authorList>
    </citation>
    <scope>NUCLEOTIDE SEQUENCE [LARGE SCALE GENOMIC DNA]</scope>
    <source>
        <strain evidence="7">RPE64</strain>
    </source>
</reference>
<dbReference type="Pfam" id="PF05199">
    <property type="entry name" value="GMC_oxred_C"/>
    <property type="match status" value="1"/>
</dbReference>
<dbReference type="STRING" id="758793.BRPE64_CCDS00460"/>
<evidence type="ECO:0000256" key="4">
    <source>
        <dbReference type="ARBA" id="ARBA00023002"/>
    </source>
</evidence>
<accession>R4WNK9</accession>
<evidence type="ECO:0000256" key="1">
    <source>
        <dbReference type="ARBA" id="ARBA00010790"/>
    </source>
</evidence>
<evidence type="ECO:0000259" key="5">
    <source>
        <dbReference type="Pfam" id="PF00732"/>
    </source>
</evidence>
<reference evidence="7 8" key="1">
    <citation type="journal article" date="2013" name="Genome Announc.">
        <title>Complete Genome Sequence of Burkholderia sp. Strain RPE64, Bacterial Symbiont of the Bean Bug Riptortus pedestris.</title>
        <authorList>
            <person name="Shibata T.F."/>
            <person name="Maeda T."/>
            <person name="Nikoh N."/>
            <person name="Yamaguchi K."/>
            <person name="Oshima K."/>
            <person name="Hattori M."/>
            <person name="Nishiyama T."/>
            <person name="Hasebe M."/>
            <person name="Fukatsu T."/>
            <person name="Kikuchi Y."/>
            <person name="Shigenobu S."/>
        </authorList>
    </citation>
    <scope>NUCLEOTIDE SEQUENCE [LARGE SCALE GENOMIC DNA]</scope>
</reference>
<organism evidence="7 8">
    <name type="scientific">Caballeronia insecticola</name>
    <dbReference type="NCBI Taxonomy" id="758793"/>
    <lineage>
        <taxon>Bacteria</taxon>
        <taxon>Pseudomonadati</taxon>
        <taxon>Pseudomonadota</taxon>
        <taxon>Betaproteobacteria</taxon>
        <taxon>Burkholderiales</taxon>
        <taxon>Burkholderiaceae</taxon>
        <taxon>Caballeronia</taxon>
    </lineage>
</organism>
<dbReference type="Pfam" id="PF00732">
    <property type="entry name" value="GMC_oxred_N"/>
    <property type="match status" value="1"/>
</dbReference>
<evidence type="ECO:0000259" key="6">
    <source>
        <dbReference type="Pfam" id="PF05199"/>
    </source>
</evidence>
<dbReference type="AlphaFoldDB" id="R4WNK9"/>
<keyword evidence="8" id="KW-1185">Reference proteome</keyword>
<dbReference type="HOGENOM" id="CLU_008878_4_0_4"/>
<dbReference type="InterPro" id="IPR036188">
    <property type="entry name" value="FAD/NAD-bd_sf"/>
</dbReference>
<dbReference type="PANTHER" id="PTHR46056">
    <property type="entry name" value="LONG-CHAIN-ALCOHOL OXIDASE"/>
    <property type="match status" value="1"/>
</dbReference>
<dbReference type="KEGG" id="buo:BRPE64_CCDS00460"/>
<evidence type="ECO:0000313" key="7">
    <source>
        <dbReference type="EMBL" id="BAN26129.1"/>
    </source>
</evidence>
<keyword evidence="2" id="KW-0285">Flavoprotein</keyword>